<dbReference type="EMBL" id="FNGS01000001">
    <property type="protein sequence ID" value="SDL24753.1"/>
    <property type="molecule type" value="Genomic_DNA"/>
</dbReference>
<dbReference type="InterPro" id="IPR050261">
    <property type="entry name" value="FrsA_esterase"/>
</dbReference>
<proteinExistence type="predicted"/>
<dbReference type="AlphaFoldDB" id="A0A1G9IIM7"/>
<accession>A0A1G9IIM7</accession>
<gene>
    <name evidence="2" type="ORF">SAMN04488090_0487</name>
</gene>
<dbReference type="PANTHER" id="PTHR22946">
    <property type="entry name" value="DIENELACTONE HYDROLASE DOMAIN-CONTAINING PROTEIN-RELATED"/>
    <property type="match status" value="1"/>
</dbReference>
<dbReference type="Gene3D" id="3.40.50.1820">
    <property type="entry name" value="alpha/beta hydrolase"/>
    <property type="match status" value="2"/>
</dbReference>
<keyword evidence="3" id="KW-1185">Reference proteome</keyword>
<evidence type="ECO:0000313" key="3">
    <source>
        <dbReference type="Proteomes" id="UP000198901"/>
    </source>
</evidence>
<reference evidence="2 3" key="1">
    <citation type="submission" date="2016-10" db="EMBL/GenBank/DDBJ databases">
        <authorList>
            <person name="de Groot N.N."/>
        </authorList>
    </citation>
    <scope>NUCLEOTIDE SEQUENCE [LARGE SCALE GENOMIC DNA]</scope>
    <source>
        <strain evidence="2 3">DSM 21668</strain>
    </source>
</reference>
<evidence type="ECO:0000313" key="2">
    <source>
        <dbReference type="EMBL" id="SDL24753.1"/>
    </source>
</evidence>
<dbReference type="STRING" id="563176.SAMN04488090_0487"/>
<dbReference type="Proteomes" id="UP000198901">
    <property type="component" value="Unassembled WGS sequence"/>
</dbReference>
<dbReference type="PANTHER" id="PTHR22946:SF8">
    <property type="entry name" value="ACETYL XYLAN ESTERASE DOMAIN-CONTAINING PROTEIN"/>
    <property type="match status" value="1"/>
</dbReference>
<evidence type="ECO:0000259" key="1">
    <source>
        <dbReference type="Pfam" id="PF05448"/>
    </source>
</evidence>
<name>A0A1G9IIM7_9BACT</name>
<dbReference type="InterPro" id="IPR029058">
    <property type="entry name" value="AB_hydrolase_fold"/>
</dbReference>
<dbReference type="InterPro" id="IPR008391">
    <property type="entry name" value="AXE1_dom"/>
</dbReference>
<dbReference type="Pfam" id="PF05448">
    <property type="entry name" value="AXE1"/>
    <property type="match status" value="1"/>
</dbReference>
<sequence>MYMTLFTLISVLMLSASGDSTGSRPQDHLPKVFRDQSVDLIEKALRREAAVAYQTHPVPADGKTWAGHREELLSRIRRASGFRQYPSLPLDLQETGRIDRKGYSIRRVAFRTRPGVLTTASLYVPEGKGPFPAVVSLHGHWYGGHTAEIVQSIGHTLALNGYVCLSPDAWGAAERSTDHENYEYHGSSLGASLMDVGETLLGMQLTDNIRAVDLLASLPYVDPARIGATGASGGGNQTMWLTAVDERIKACVPVVSVGTFEAYILNSNCVCELLPDGLTFTEEAGVLGLIAPRAMKICNAMQEANRSFFPSEMMRSYEAVQPLYTSLNARENLSYQLFNRPHGYWPEVREAMLGWFDLHLKSAGHGAPKAETPFELVPPEQLLVFPAGKRPAEVVTTPVFCRKQGEELRAGLLREKNGNSGAKRQELKQVLRLDETASIHKVHTFSAEGGWERLAIETTDGKLIPVLLRPGKAGEYVILTHPGGKDSLHISAEYAGKGLVVVDLWGTGESQSALARSVDGQLPPFHTLARSALWLGRTVMGEWVGDLQRVGEYLRQERKATRLEIDGTKETGLAGLFYAALSENIAAVTLRESPTSYLFDNRKTVDHFNMAIHLPGLLNWGDVSLAAALSQATVVWYGAVSISGGPVDPAKEYDSVRVAYKGQGKTIFKPATK</sequence>
<organism evidence="2 3">
    <name type="scientific">Siphonobacter aquaeclarae</name>
    <dbReference type="NCBI Taxonomy" id="563176"/>
    <lineage>
        <taxon>Bacteria</taxon>
        <taxon>Pseudomonadati</taxon>
        <taxon>Bacteroidota</taxon>
        <taxon>Cytophagia</taxon>
        <taxon>Cytophagales</taxon>
        <taxon>Cytophagaceae</taxon>
        <taxon>Siphonobacter</taxon>
    </lineage>
</organism>
<dbReference type="OrthoDB" id="3668964at2"/>
<dbReference type="SUPFAM" id="SSF53474">
    <property type="entry name" value="alpha/beta-Hydrolases"/>
    <property type="match status" value="1"/>
</dbReference>
<protein>
    <submittedName>
        <fullName evidence="2">Acetyl xylan esterase (AXE1)</fullName>
    </submittedName>
</protein>
<feature type="domain" description="Acetyl xylan esterase" evidence="1">
    <location>
        <begin position="107"/>
        <end position="255"/>
    </location>
</feature>